<feature type="compositionally biased region" description="Polar residues" evidence="4">
    <location>
        <begin position="23"/>
        <end position="38"/>
    </location>
</feature>
<proteinExistence type="inferred from homology"/>
<dbReference type="HOGENOM" id="CLU_012821_1_1_1"/>
<feature type="domain" description="Translation elongation factor EFTu-like" evidence="6">
    <location>
        <begin position="375"/>
        <end position="445"/>
    </location>
</feature>
<dbReference type="Gene3D" id="3.40.50.300">
    <property type="entry name" value="P-loop containing nucleotide triphosphate hydrolases"/>
    <property type="match status" value="1"/>
</dbReference>
<reference evidence="7 8" key="2">
    <citation type="journal article" date="2011" name="PLoS Genet.">
        <title>Caenorhabditis briggsae recombinant inbred line genotypes reveal inter-strain incompatibility and the evolution of recombination.</title>
        <authorList>
            <person name="Ross J.A."/>
            <person name="Koboldt D.C."/>
            <person name="Staisch J.E."/>
            <person name="Chamberlin H.M."/>
            <person name="Gupta B.P."/>
            <person name="Miller R.D."/>
            <person name="Baird S.E."/>
            <person name="Haag E.S."/>
        </authorList>
    </citation>
    <scope>NUCLEOTIDE SEQUENCE [LARGE SCALE GENOMIC DNA]</scope>
    <source>
        <strain evidence="7 8">AF16</strain>
    </source>
</reference>
<name>A8Y3Y8_CAEBR</name>
<evidence type="ECO:0000259" key="6">
    <source>
        <dbReference type="Pfam" id="PF03144"/>
    </source>
</evidence>
<dbReference type="InterPro" id="IPR009000">
    <property type="entry name" value="Transl_B-barrel_sf"/>
</dbReference>
<feature type="domain" description="Tr-type G" evidence="5">
    <location>
        <begin position="167"/>
        <end position="268"/>
    </location>
</feature>
<dbReference type="CDD" id="cd03694">
    <property type="entry name" value="GTPBP_II"/>
    <property type="match status" value="1"/>
</dbReference>
<evidence type="ECO:0000313" key="7">
    <source>
        <dbReference type="EMBL" id="CAP39607.2"/>
    </source>
</evidence>
<accession>A8Y3Y8</accession>
<keyword evidence="8" id="KW-1185">Reference proteome</keyword>
<dbReference type="CTD" id="8578697"/>
<organism evidence="7 8">
    <name type="scientific">Caenorhabditis briggsae</name>
    <dbReference type="NCBI Taxonomy" id="6238"/>
    <lineage>
        <taxon>Eukaryota</taxon>
        <taxon>Metazoa</taxon>
        <taxon>Ecdysozoa</taxon>
        <taxon>Nematoda</taxon>
        <taxon>Chromadorea</taxon>
        <taxon>Rhabditida</taxon>
        <taxon>Rhabditina</taxon>
        <taxon>Rhabditomorpha</taxon>
        <taxon>Rhabditoidea</taxon>
        <taxon>Rhabditidae</taxon>
        <taxon>Peloderinae</taxon>
        <taxon>Caenorhabditis</taxon>
    </lineage>
</organism>
<dbReference type="InterPro" id="IPR050055">
    <property type="entry name" value="EF-Tu_GTPase"/>
</dbReference>
<evidence type="ECO:0000256" key="3">
    <source>
        <dbReference type="ARBA" id="ARBA00023134"/>
    </source>
</evidence>
<evidence type="ECO:0000259" key="5">
    <source>
        <dbReference type="Pfam" id="PF00009"/>
    </source>
</evidence>
<dbReference type="SUPFAM" id="SSF50465">
    <property type="entry name" value="EF-Tu/eEF-1alpha/eIF2-gamma C-terminal domain"/>
    <property type="match status" value="1"/>
</dbReference>
<keyword evidence="2" id="KW-0547">Nucleotide-binding</keyword>
<dbReference type="GO" id="GO:0005525">
    <property type="term" value="F:GTP binding"/>
    <property type="evidence" value="ECO:0007669"/>
    <property type="project" value="UniProtKB-KW"/>
</dbReference>
<evidence type="ECO:0000256" key="2">
    <source>
        <dbReference type="ARBA" id="ARBA00022741"/>
    </source>
</evidence>
<dbReference type="OMA" id="ENMPMKI"/>
<evidence type="ECO:0000256" key="4">
    <source>
        <dbReference type="SAM" id="MobiDB-lite"/>
    </source>
</evidence>
<evidence type="ECO:0000313" key="8">
    <source>
        <dbReference type="Proteomes" id="UP000008549"/>
    </source>
</evidence>
<dbReference type="InterPro" id="IPR027417">
    <property type="entry name" value="P-loop_NTPase"/>
</dbReference>
<dbReference type="STRING" id="6238.A8Y3Y8"/>
<sequence>MDFMISHFCDEQNHQPLYKTRKQSISETGPTLLSSSLPTDDCFDSDTENRLPPETELGNIEYKAKLVNPTNSRIQHLITQMKWRLREGQGEAIYEIGVEDGGAMSGLTDEELRSSLGTLKTMAQALGASMVVLTEKDVTVKLSNIRRTVVEVLIRKVPESQQFIEVRLAVVGGCDVGKSTLCGVLTQGCLDDGNGKARLGIFRFPHEVRTGKTSSVCNDVIGFDNRGKLVNYAQNSLEEMVEKSSKLVTLIDLAGDAKYQKTTIHGLTGYTPHFACLGLNKIIKDVSALVSKAGMVAREKRVKTKRDAVQGAQELCVGSIVPILAVSSVTGEGFRYLRTLLNCLSTAGTAESRLQLVGLPVYFTIEELYNVPHVGQIVGGMLAEGQLHEGADVLVGPMKDGSFEKVTVGSIRRSRQAVGCVNPGEAASVSLNLPDGVTLRRGMVLSRIDYQPPVCFEFSANLLLLCHTTKYICVGFQATVFIGSVCTTATITYINDADCLRPGKWAVVRMCFAYQPEVIREGSPIILRQGKTKGMGEVLKVFPSTQ</sequence>
<dbReference type="InterPro" id="IPR004161">
    <property type="entry name" value="EFTu-like_2"/>
</dbReference>
<protein>
    <submittedName>
        <fullName evidence="7">Protein CBG23419</fullName>
    </submittedName>
</protein>
<dbReference type="KEGG" id="cbr:CBG_23419"/>
<dbReference type="AlphaFoldDB" id="A8Y3Y8"/>
<keyword evidence="3" id="KW-0342">GTP-binding</keyword>
<dbReference type="InParanoid" id="A8Y3Y8"/>
<dbReference type="PANTHER" id="PTHR43721">
    <property type="entry name" value="ELONGATION FACTOR TU-RELATED"/>
    <property type="match status" value="1"/>
</dbReference>
<dbReference type="FunCoup" id="A8Y3Y8">
    <property type="interactions" value="2296"/>
</dbReference>
<reference evidence="7 8" key="1">
    <citation type="journal article" date="2003" name="PLoS Biol.">
        <title>The genome sequence of Caenorhabditis briggsae: a platform for comparative genomics.</title>
        <authorList>
            <person name="Stein L.D."/>
            <person name="Bao Z."/>
            <person name="Blasiar D."/>
            <person name="Blumenthal T."/>
            <person name="Brent M.R."/>
            <person name="Chen N."/>
            <person name="Chinwalla A."/>
            <person name="Clarke L."/>
            <person name="Clee C."/>
            <person name="Coghlan A."/>
            <person name="Coulson A."/>
            <person name="D'Eustachio P."/>
            <person name="Fitch D.H."/>
            <person name="Fulton L.A."/>
            <person name="Fulton R.E."/>
            <person name="Griffiths-Jones S."/>
            <person name="Harris T.W."/>
            <person name="Hillier L.W."/>
            <person name="Kamath R."/>
            <person name="Kuwabara P.E."/>
            <person name="Mardis E.R."/>
            <person name="Marra M.A."/>
            <person name="Miner T.L."/>
            <person name="Minx P."/>
            <person name="Mullikin J.C."/>
            <person name="Plumb R.W."/>
            <person name="Rogers J."/>
            <person name="Schein J.E."/>
            <person name="Sohrmann M."/>
            <person name="Spieth J."/>
            <person name="Stajich J.E."/>
            <person name="Wei C."/>
            <person name="Willey D."/>
            <person name="Wilson R.K."/>
            <person name="Durbin R."/>
            <person name="Waterston R.H."/>
        </authorList>
    </citation>
    <scope>NUCLEOTIDE SEQUENCE [LARGE SCALE GENOMIC DNA]</scope>
    <source>
        <strain evidence="7 8">AF16</strain>
    </source>
</reference>
<dbReference type="GeneID" id="8578697"/>
<dbReference type="SUPFAM" id="SSF50447">
    <property type="entry name" value="Translation proteins"/>
    <property type="match status" value="1"/>
</dbReference>
<dbReference type="InterPro" id="IPR000795">
    <property type="entry name" value="T_Tr_GTP-bd_dom"/>
</dbReference>
<dbReference type="eggNOG" id="KOG1143">
    <property type="taxonomic scope" value="Eukaryota"/>
</dbReference>
<gene>
    <name evidence="7 9" type="ORF">CBG23419</name>
    <name evidence="7" type="ORF">CBG_23419</name>
</gene>
<dbReference type="GO" id="GO:0006414">
    <property type="term" value="P:translational elongation"/>
    <property type="evidence" value="ECO:0000318"/>
    <property type="project" value="GO_Central"/>
</dbReference>
<dbReference type="GO" id="GO:0003746">
    <property type="term" value="F:translation elongation factor activity"/>
    <property type="evidence" value="ECO:0000318"/>
    <property type="project" value="GO_Central"/>
</dbReference>
<dbReference type="Pfam" id="PF00009">
    <property type="entry name" value="GTP_EFTU"/>
    <property type="match status" value="1"/>
</dbReference>
<evidence type="ECO:0000313" key="9">
    <source>
        <dbReference type="WormBase" id="CBG23419"/>
    </source>
</evidence>
<dbReference type="RefSeq" id="XP_045097753.1">
    <property type="nucleotide sequence ID" value="XM_045237422.1"/>
</dbReference>
<dbReference type="Pfam" id="PF03144">
    <property type="entry name" value="GTP_EFTU_D2"/>
    <property type="match status" value="1"/>
</dbReference>
<dbReference type="InterPro" id="IPR009001">
    <property type="entry name" value="Transl_elong_EF1A/Init_IF2_C"/>
</dbReference>
<dbReference type="Gene3D" id="2.40.30.10">
    <property type="entry name" value="Translation factors"/>
    <property type="match status" value="1"/>
</dbReference>
<comment type="similarity">
    <text evidence="1">Belongs to the TRAFAC class translation factor GTPase superfamily. Classic translation factor GTPase family. EF-Tu/EF-1A subfamily.</text>
</comment>
<evidence type="ECO:0000256" key="1">
    <source>
        <dbReference type="ARBA" id="ARBA00007249"/>
    </source>
</evidence>
<dbReference type="FunFam" id="2.40.30.10:FF:000014">
    <property type="entry name" value="Probable GTP-binding protein 1"/>
    <property type="match status" value="1"/>
</dbReference>
<dbReference type="EMBL" id="HE601533">
    <property type="protein sequence ID" value="CAP39607.2"/>
    <property type="molecule type" value="Genomic_DNA"/>
</dbReference>
<feature type="region of interest" description="Disordered" evidence="4">
    <location>
        <begin position="23"/>
        <end position="49"/>
    </location>
</feature>
<dbReference type="Proteomes" id="UP000008549">
    <property type="component" value="Unassembled WGS sequence"/>
</dbReference>
<dbReference type="SUPFAM" id="SSF52540">
    <property type="entry name" value="P-loop containing nucleoside triphosphate hydrolases"/>
    <property type="match status" value="1"/>
</dbReference>
<dbReference type="WormBase" id="CBG23419">
    <property type="protein sequence ID" value="CBP05551"/>
    <property type="gene ID" value="WBGene00041780"/>
</dbReference>
<dbReference type="CDD" id="cd03708">
    <property type="entry name" value="GTPBP_III"/>
    <property type="match status" value="1"/>
</dbReference>
<dbReference type="PANTHER" id="PTHR43721:SF3">
    <property type="entry name" value="GTP-BINDING PROTEIN 2"/>
    <property type="match status" value="1"/>
</dbReference>
<dbReference type="GO" id="GO:0003924">
    <property type="term" value="F:GTPase activity"/>
    <property type="evidence" value="ECO:0007669"/>
    <property type="project" value="InterPro"/>
</dbReference>